<feature type="region of interest" description="Disordered" evidence="7">
    <location>
        <begin position="257"/>
        <end position="299"/>
    </location>
</feature>
<feature type="domain" description="C2H2-type" evidence="8">
    <location>
        <begin position="156"/>
        <end position="178"/>
    </location>
</feature>
<feature type="compositionally biased region" description="Polar residues" evidence="7">
    <location>
        <begin position="268"/>
        <end position="277"/>
    </location>
</feature>
<keyword evidence="10" id="KW-1185">Reference proteome</keyword>
<dbReference type="AlphaFoldDB" id="A0A8C4ZSS8"/>
<dbReference type="InterPro" id="IPR036236">
    <property type="entry name" value="Znf_C2H2_sf"/>
</dbReference>
<evidence type="ECO:0000256" key="4">
    <source>
        <dbReference type="ARBA" id="ARBA00022833"/>
    </source>
</evidence>
<dbReference type="GO" id="GO:0005634">
    <property type="term" value="C:nucleus"/>
    <property type="evidence" value="ECO:0007669"/>
    <property type="project" value="TreeGrafter"/>
</dbReference>
<sequence length="331" mass="37387">MPKSMKLNPTVCLRRLQELKCQTCNQIFYTDLQLERHKQLHSKVKKLFQCEICGLTSTTRYFHHLHIYSHGRYPYQCNACDKSFPKLHNLKRHQSIHCKGKNLLDKTFFDTHLQLKLEKSIHNIDGPIACQICGLYFTSCYLLDEHQQRHTGKYPFSCCVCSHNFKTVSGLRYHALLHQKTLNVSDQPSCHSGTALIEPKTEPLETALSSDTSLTYILDHSLQLKPDPGSAVFCVEAPLSRPSSSLPLITAVNTKDTDTFLPAPRPSTALTPSSQSLGAPPSLMEPGTRTPPQLRSGPPPAIFSSFKLTSAFLEVKWNYELLQERSASKKY</sequence>
<accession>A0A8C4ZSS8</accession>
<feature type="domain" description="C2H2-type" evidence="8">
    <location>
        <begin position="128"/>
        <end position="155"/>
    </location>
</feature>
<dbReference type="PROSITE" id="PS50157">
    <property type="entry name" value="ZINC_FINGER_C2H2_2"/>
    <property type="match status" value="4"/>
</dbReference>
<feature type="domain" description="C2H2-type" evidence="8">
    <location>
        <begin position="75"/>
        <end position="102"/>
    </location>
</feature>
<dbReference type="Pfam" id="PF00096">
    <property type="entry name" value="zf-C2H2"/>
    <property type="match status" value="1"/>
</dbReference>
<reference evidence="9" key="1">
    <citation type="submission" date="2019-07" db="EMBL/GenBank/DDBJ databases">
        <authorList>
            <consortium name="Wellcome Sanger Institute Data Sharing"/>
        </authorList>
    </citation>
    <scope>NUCLEOTIDE SEQUENCE [LARGE SCALE GENOMIC DNA]</scope>
</reference>
<dbReference type="SUPFAM" id="SSF57667">
    <property type="entry name" value="beta-beta-alpha zinc fingers"/>
    <property type="match status" value="3"/>
</dbReference>
<dbReference type="Ensembl" id="ENSGMOT00000021676.2">
    <property type="protein sequence ID" value="ENSGMOP00000021158.2"/>
    <property type="gene ID" value="ENSGMOG00000019671.2"/>
</dbReference>
<evidence type="ECO:0000256" key="6">
    <source>
        <dbReference type="PROSITE-ProRule" id="PRU00042"/>
    </source>
</evidence>
<dbReference type="SMART" id="SM00355">
    <property type="entry name" value="ZnF_C2H2"/>
    <property type="match status" value="5"/>
</dbReference>
<evidence type="ECO:0000313" key="9">
    <source>
        <dbReference type="Ensembl" id="ENSGMOP00000021158.2"/>
    </source>
</evidence>
<name>A0A8C4ZSS8_GADMO</name>
<keyword evidence="5" id="KW-0539">Nucleus</keyword>
<dbReference type="GO" id="GO:0001228">
    <property type="term" value="F:DNA-binding transcription activator activity, RNA polymerase II-specific"/>
    <property type="evidence" value="ECO:0007669"/>
    <property type="project" value="TreeGrafter"/>
</dbReference>
<dbReference type="Gene3D" id="3.30.160.60">
    <property type="entry name" value="Classic Zinc Finger"/>
    <property type="match status" value="3"/>
</dbReference>
<dbReference type="GO" id="GO:0000978">
    <property type="term" value="F:RNA polymerase II cis-regulatory region sequence-specific DNA binding"/>
    <property type="evidence" value="ECO:0007669"/>
    <property type="project" value="TreeGrafter"/>
</dbReference>
<evidence type="ECO:0000313" key="10">
    <source>
        <dbReference type="Proteomes" id="UP000694546"/>
    </source>
</evidence>
<feature type="domain" description="C2H2-type" evidence="8">
    <location>
        <begin position="19"/>
        <end position="46"/>
    </location>
</feature>
<evidence type="ECO:0000256" key="5">
    <source>
        <dbReference type="ARBA" id="ARBA00023242"/>
    </source>
</evidence>
<dbReference type="PROSITE" id="PS00028">
    <property type="entry name" value="ZINC_FINGER_C2H2_1"/>
    <property type="match status" value="4"/>
</dbReference>
<evidence type="ECO:0000256" key="3">
    <source>
        <dbReference type="ARBA" id="ARBA00022771"/>
    </source>
</evidence>
<evidence type="ECO:0000259" key="8">
    <source>
        <dbReference type="PROSITE" id="PS50157"/>
    </source>
</evidence>
<dbReference type="PANTHER" id="PTHR24393">
    <property type="entry name" value="ZINC FINGER PROTEIN"/>
    <property type="match status" value="1"/>
</dbReference>
<organism evidence="9 10">
    <name type="scientific">Gadus morhua</name>
    <name type="common">Atlantic cod</name>
    <dbReference type="NCBI Taxonomy" id="8049"/>
    <lineage>
        <taxon>Eukaryota</taxon>
        <taxon>Metazoa</taxon>
        <taxon>Chordata</taxon>
        <taxon>Craniata</taxon>
        <taxon>Vertebrata</taxon>
        <taxon>Euteleostomi</taxon>
        <taxon>Actinopterygii</taxon>
        <taxon>Neopterygii</taxon>
        <taxon>Teleostei</taxon>
        <taxon>Neoteleostei</taxon>
        <taxon>Acanthomorphata</taxon>
        <taxon>Zeiogadaria</taxon>
        <taxon>Gadariae</taxon>
        <taxon>Gadiformes</taxon>
        <taxon>Gadoidei</taxon>
        <taxon>Gadidae</taxon>
        <taxon>Gadus</taxon>
    </lineage>
</organism>
<dbReference type="InterPro" id="IPR013087">
    <property type="entry name" value="Znf_C2H2_type"/>
</dbReference>
<keyword evidence="4" id="KW-0862">Zinc</keyword>
<reference evidence="9" key="3">
    <citation type="submission" date="2025-09" db="UniProtKB">
        <authorList>
            <consortium name="Ensembl"/>
        </authorList>
    </citation>
    <scope>IDENTIFICATION</scope>
</reference>
<protein>
    <recommendedName>
        <fullName evidence="8">C2H2-type domain-containing protein</fullName>
    </recommendedName>
</protein>
<proteinExistence type="predicted"/>
<keyword evidence="1" id="KW-0479">Metal-binding</keyword>
<dbReference type="PANTHER" id="PTHR24393:SF34">
    <property type="entry name" value="PR_SET DOMAIN 13"/>
    <property type="match status" value="1"/>
</dbReference>
<evidence type="ECO:0000256" key="1">
    <source>
        <dbReference type="ARBA" id="ARBA00022723"/>
    </source>
</evidence>
<dbReference type="GO" id="GO:0008270">
    <property type="term" value="F:zinc ion binding"/>
    <property type="evidence" value="ECO:0007669"/>
    <property type="project" value="UniProtKB-KW"/>
</dbReference>
<reference evidence="9" key="2">
    <citation type="submission" date="2025-08" db="UniProtKB">
        <authorList>
            <consortium name="Ensembl"/>
        </authorList>
    </citation>
    <scope>IDENTIFICATION</scope>
</reference>
<evidence type="ECO:0000256" key="7">
    <source>
        <dbReference type="SAM" id="MobiDB-lite"/>
    </source>
</evidence>
<keyword evidence="2" id="KW-0677">Repeat</keyword>
<dbReference type="Proteomes" id="UP000694546">
    <property type="component" value="Chromosome 1"/>
</dbReference>
<evidence type="ECO:0000256" key="2">
    <source>
        <dbReference type="ARBA" id="ARBA00022737"/>
    </source>
</evidence>
<dbReference type="OMA" id="KPHECIL"/>
<keyword evidence="3 6" id="KW-0863">Zinc-finger</keyword>